<gene>
    <name evidence="12" type="primary">tmk</name>
    <name evidence="14" type="ORF">C4520_08845</name>
</gene>
<dbReference type="EMBL" id="QZKU01000062">
    <property type="protein sequence ID" value="RJP21993.1"/>
    <property type="molecule type" value="Genomic_DNA"/>
</dbReference>
<dbReference type="GO" id="GO:0004798">
    <property type="term" value="F:dTMP kinase activity"/>
    <property type="evidence" value="ECO:0007669"/>
    <property type="project" value="UniProtKB-UniRule"/>
</dbReference>
<organism evidence="14 15">
    <name type="scientific">Abyssobacteria bacterium (strain SURF_5)</name>
    <dbReference type="NCBI Taxonomy" id="2093360"/>
    <lineage>
        <taxon>Bacteria</taxon>
        <taxon>Pseudomonadati</taxon>
        <taxon>Candidatus Hydrogenedentota</taxon>
        <taxon>Candidatus Abyssobacteria</taxon>
    </lineage>
</organism>
<evidence type="ECO:0000313" key="14">
    <source>
        <dbReference type="EMBL" id="RJP21993.1"/>
    </source>
</evidence>
<name>A0A3A4NN17_ABYX5</name>
<accession>A0A3A4NN17</accession>
<dbReference type="HAMAP" id="MF_00165">
    <property type="entry name" value="Thymidylate_kinase"/>
    <property type="match status" value="1"/>
</dbReference>
<evidence type="ECO:0000256" key="9">
    <source>
        <dbReference type="ARBA" id="ARBA00029962"/>
    </source>
</evidence>
<keyword evidence="8 12" id="KW-0067">ATP-binding</keyword>
<dbReference type="Gene3D" id="3.40.50.300">
    <property type="entry name" value="P-loop containing nucleotide triphosphate hydrolases"/>
    <property type="match status" value="1"/>
</dbReference>
<dbReference type="Proteomes" id="UP000265882">
    <property type="component" value="Unassembled WGS sequence"/>
</dbReference>
<dbReference type="GO" id="GO:0006227">
    <property type="term" value="P:dUDP biosynthetic process"/>
    <property type="evidence" value="ECO:0007669"/>
    <property type="project" value="TreeGrafter"/>
</dbReference>
<evidence type="ECO:0000256" key="11">
    <source>
        <dbReference type="ARBA" id="ARBA00057735"/>
    </source>
</evidence>
<reference evidence="14 15" key="1">
    <citation type="journal article" date="2017" name="ISME J.">
        <title>Energy and carbon metabolisms in a deep terrestrial subsurface fluid microbial community.</title>
        <authorList>
            <person name="Momper L."/>
            <person name="Jungbluth S.P."/>
            <person name="Lee M.D."/>
            <person name="Amend J.P."/>
        </authorList>
    </citation>
    <scope>NUCLEOTIDE SEQUENCE [LARGE SCALE GENOMIC DNA]</scope>
    <source>
        <strain evidence="14">SURF_5</strain>
    </source>
</reference>
<keyword evidence="5 12" id="KW-0545">Nucleotide biosynthesis</keyword>
<keyword evidence="4 12" id="KW-0808">Transferase</keyword>
<comment type="similarity">
    <text evidence="1 12">Belongs to the thymidylate kinase family.</text>
</comment>
<sequence>MGAKFITIEGVEGSGKTTQAALLADYLRRQGIGLVETREPGGTEVGEQVRQILLSPLSAGLAPMAELLLFLAARAQLVKEVIVPALQSGKWVICDRFFDATLAYQGHGRGIDGKIIRKLNEHATSGLKPDVTFLLDLDIEVGIRRAVSAKREFTGSRGGDRLEQEDKEFHRRVREGYLELARPEPDRVKIIPVSGSIEHVHKIIVSLIEPFLVKVQ</sequence>
<dbReference type="GO" id="GO:0006233">
    <property type="term" value="P:dTDP biosynthetic process"/>
    <property type="evidence" value="ECO:0007669"/>
    <property type="project" value="InterPro"/>
</dbReference>
<dbReference type="EC" id="2.7.4.9" evidence="2 12"/>
<dbReference type="NCBIfam" id="TIGR00041">
    <property type="entry name" value="DTMP_kinase"/>
    <property type="match status" value="1"/>
</dbReference>
<comment type="caution">
    <text evidence="14">The sequence shown here is derived from an EMBL/GenBank/DDBJ whole genome shotgun (WGS) entry which is preliminary data.</text>
</comment>
<dbReference type="PANTHER" id="PTHR10344:SF4">
    <property type="entry name" value="UMP-CMP KINASE 2, MITOCHONDRIAL"/>
    <property type="match status" value="1"/>
</dbReference>
<dbReference type="Pfam" id="PF02223">
    <property type="entry name" value="Thymidylate_kin"/>
    <property type="match status" value="1"/>
</dbReference>
<comment type="catalytic activity">
    <reaction evidence="10 12">
        <text>dTMP + ATP = dTDP + ADP</text>
        <dbReference type="Rhea" id="RHEA:13517"/>
        <dbReference type="ChEBI" id="CHEBI:30616"/>
        <dbReference type="ChEBI" id="CHEBI:58369"/>
        <dbReference type="ChEBI" id="CHEBI:63528"/>
        <dbReference type="ChEBI" id="CHEBI:456216"/>
        <dbReference type="EC" id="2.7.4.9"/>
    </reaction>
</comment>
<feature type="domain" description="Thymidylate kinase-like" evidence="13">
    <location>
        <begin position="8"/>
        <end position="204"/>
    </location>
</feature>
<feature type="binding site" evidence="12">
    <location>
        <begin position="10"/>
        <end position="17"/>
    </location>
    <ligand>
        <name>ATP</name>
        <dbReference type="ChEBI" id="CHEBI:30616"/>
    </ligand>
</feature>
<evidence type="ECO:0000256" key="2">
    <source>
        <dbReference type="ARBA" id="ARBA00012980"/>
    </source>
</evidence>
<dbReference type="AlphaFoldDB" id="A0A3A4NN17"/>
<dbReference type="SUPFAM" id="SSF52540">
    <property type="entry name" value="P-loop containing nucleoside triphosphate hydrolases"/>
    <property type="match status" value="1"/>
</dbReference>
<evidence type="ECO:0000256" key="4">
    <source>
        <dbReference type="ARBA" id="ARBA00022679"/>
    </source>
</evidence>
<dbReference type="InterPro" id="IPR018094">
    <property type="entry name" value="Thymidylate_kinase"/>
</dbReference>
<evidence type="ECO:0000256" key="10">
    <source>
        <dbReference type="ARBA" id="ARBA00048743"/>
    </source>
</evidence>
<evidence type="ECO:0000256" key="8">
    <source>
        <dbReference type="ARBA" id="ARBA00022840"/>
    </source>
</evidence>
<keyword evidence="6 12" id="KW-0547">Nucleotide-binding</keyword>
<keyword evidence="7 12" id="KW-0418">Kinase</keyword>
<dbReference type="GO" id="GO:0006235">
    <property type="term" value="P:dTTP biosynthetic process"/>
    <property type="evidence" value="ECO:0007669"/>
    <property type="project" value="UniProtKB-UniRule"/>
</dbReference>
<proteinExistence type="inferred from homology"/>
<evidence type="ECO:0000313" key="15">
    <source>
        <dbReference type="Proteomes" id="UP000265882"/>
    </source>
</evidence>
<evidence type="ECO:0000256" key="6">
    <source>
        <dbReference type="ARBA" id="ARBA00022741"/>
    </source>
</evidence>
<dbReference type="CDD" id="cd01672">
    <property type="entry name" value="TMPK"/>
    <property type="match status" value="1"/>
</dbReference>
<evidence type="ECO:0000259" key="13">
    <source>
        <dbReference type="Pfam" id="PF02223"/>
    </source>
</evidence>
<evidence type="ECO:0000256" key="1">
    <source>
        <dbReference type="ARBA" id="ARBA00009776"/>
    </source>
</evidence>
<comment type="function">
    <text evidence="11 12">Phosphorylation of dTMP to form dTDP in both de novo and salvage pathways of dTTP synthesis.</text>
</comment>
<evidence type="ECO:0000256" key="12">
    <source>
        <dbReference type="HAMAP-Rule" id="MF_00165"/>
    </source>
</evidence>
<dbReference type="GO" id="GO:0005524">
    <property type="term" value="F:ATP binding"/>
    <property type="evidence" value="ECO:0007669"/>
    <property type="project" value="UniProtKB-UniRule"/>
</dbReference>
<protein>
    <recommendedName>
        <fullName evidence="3 12">Thymidylate kinase</fullName>
        <ecNumber evidence="2 12">2.7.4.9</ecNumber>
    </recommendedName>
    <alternativeName>
        <fullName evidence="9 12">dTMP kinase</fullName>
    </alternativeName>
</protein>
<dbReference type="GO" id="GO:0005829">
    <property type="term" value="C:cytosol"/>
    <property type="evidence" value="ECO:0007669"/>
    <property type="project" value="TreeGrafter"/>
</dbReference>
<dbReference type="InterPro" id="IPR039430">
    <property type="entry name" value="Thymidylate_kin-like_dom"/>
</dbReference>
<evidence type="ECO:0000256" key="7">
    <source>
        <dbReference type="ARBA" id="ARBA00022777"/>
    </source>
</evidence>
<evidence type="ECO:0000256" key="5">
    <source>
        <dbReference type="ARBA" id="ARBA00022727"/>
    </source>
</evidence>
<dbReference type="InterPro" id="IPR027417">
    <property type="entry name" value="P-loop_NTPase"/>
</dbReference>
<dbReference type="PANTHER" id="PTHR10344">
    <property type="entry name" value="THYMIDYLATE KINASE"/>
    <property type="match status" value="1"/>
</dbReference>
<evidence type="ECO:0000256" key="3">
    <source>
        <dbReference type="ARBA" id="ARBA00017144"/>
    </source>
</evidence>
<dbReference type="FunFam" id="3.40.50.300:FF:000225">
    <property type="entry name" value="Thymidylate kinase"/>
    <property type="match status" value="1"/>
</dbReference>